<evidence type="ECO:0000313" key="2">
    <source>
        <dbReference type="EMBL" id="PON87701.1"/>
    </source>
</evidence>
<name>A0A2P5EQ61_TREOI</name>
<evidence type="ECO:0000259" key="1">
    <source>
        <dbReference type="Pfam" id="PF13456"/>
    </source>
</evidence>
<dbReference type="PANTHER" id="PTHR47723">
    <property type="entry name" value="OS05G0353850 PROTEIN"/>
    <property type="match status" value="1"/>
</dbReference>
<dbReference type="InterPro" id="IPR036397">
    <property type="entry name" value="RNaseH_sf"/>
</dbReference>
<dbReference type="InterPro" id="IPR012337">
    <property type="entry name" value="RNaseH-like_sf"/>
</dbReference>
<dbReference type="Gene3D" id="3.30.420.10">
    <property type="entry name" value="Ribonuclease H-like superfamily/Ribonuclease H"/>
    <property type="match status" value="1"/>
</dbReference>
<dbReference type="EMBL" id="JXTC01000114">
    <property type="protein sequence ID" value="PON87701.1"/>
    <property type="molecule type" value="Genomic_DNA"/>
</dbReference>
<proteinExistence type="predicted"/>
<dbReference type="InterPro" id="IPR053151">
    <property type="entry name" value="RNase_H-like"/>
</dbReference>
<dbReference type="InParanoid" id="A0A2P5EQ61"/>
<gene>
    <name evidence="2" type="ORF">TorRG33x02_165450</name>
</gene>
<sequence>QHLLLHRLHINGRLSRAPQISLVHWIPLLLGWLKVNTDGSSLGQPESSACDGVFRNSRGFVFFVLKLGTGFVFETELVGVMTAISIAFVRGWQKFWFKSDSTYAVNFLNSRSKLVPWNHHNI</sequence>
<dbReference type="OrthoDB" id="1752183at2759"/>
<comment type="caution">
    <text evidence="2">The sequence shown here is derived from an EMBL/GenBank/DDBJ whole genome shotgun (WGS) entry which is preliminary data.</text>
</comment>
<dbReference type="AlphaFoldDB" id="A0A2P5EQ61"/>
<dbReference type="PANTHER" id="PTHR47723:SF23">
    <property type="entry name" value="REVERSE TRANSCRIPTASE-LIKE PROTEIN"/>
    <property type="match status" value="1"/>
</dbReference>
<dbReference type="InterPro" id="IPR002156">
    <property type="entry name" value="RNaseH_domain"/>
</dbReference>
<dbReference type="SUPFAM" id="SSF53098">
    <property type="entry name" value="Ribonuclease H-like"/>
    <property type="match status" value="1"/>
</dbReference>
<reference evidence="3" key="1">
    <citation type="submission" date="2016-06" db="EMBL/GenBank/DDBJ databases">
        <title>Parallel loss of symbiosis genes in relatives of nitrogen-fixing non-legume Parasponia.</title>
        <authorList>
            <person name="Van Velzen R."/>
            <person name="Holmer R."/>
            <person name="Bu F."/>
            <person name="Rutten L."/>
            <person name="Van Zeijl A."/>
            <person name="Liu W."/>
            <person name="Santuari L."/>
            <person name="Cao Q."/>
            <person name="Sharma T."/>
            <person name="Shen D."/>
            <person name="Roswanjaya Y."/>
            <person name="Wardhani T."/>
            <person name="Kalhor M.S."/>
            <person name="Jansen J."/>
            <person name="Van den Hoogen J."/>
            <person name="Gungor B."/>
            <person name="Hartog M."/>
            <person name="Hontelez J."/>
            <person name="Verver J."/>
            <person name="Yang W.-C."/>
            <person name="Schijlen E."/>
            <person name="Repin R."/>
            <person name="Schilthuizen M."/>
            <person name="Schranz E."/>
            <person name="Heidstra R."/>
            <person name="Miyata K."/>
            <person name="Fedorova E."/>
            <person name="Kohlen W."/>
            <person name="Bisseling T."/>
            <person name="Smit S."/>
            <person name="Geurts R."/>
        </authorList>
    </citation>
    <scope>NUCLEOTIDE SEQUENCE [LARGE SCALE GENOMIC DNA]</scope>
    <source>
        <strain evidence="3">cv. RG33-2</strain>
    </source>
</reference>
<keyword evidence="3" id="KW-1185">Reference proteome</keyword>
<dbReference type="InterPro" id="IPR044730">
    <property type="entry name" value="RNase_H-like_dom_plant"/>
</dbReference>
<organism evidence="2 3">
    <name type="scientific">Trema orientale</name>
    <name type="common">Charcoal tree</name>
    <name type="synonym">Celtis orientalis</name>
    <dbReference type="NCBI Taxonomy" id="63057"/>
    <lineage>
        <taxon>Eukaryota</taxon>
        <taxon>Viridiplantae</taxon>
        <taxon>Streptophyta</taxon>
        <taxon>Embryophyta</taxon>
        <taxon>Tracheophyta</taxon>
        <taxon>Spermatophyta</taxon>
        <taxon>Magnoliopsida</taxon>
        <taxon>eudicotyledons</taxon>
        <taxon>Gunneridae</taxon>
        <taxon>Pentapetalae</taxon>
        <taxon>rosids</taxon>
        <taxon>fabids</taxon>
        <taxon>Rosales</taxon>
        <taxon>Cannabaceae</taxon>
        <taxon>Trema</taxon>
    </lineage>
</organism>
<dbReference type="Pfam" id="PF13456">
    <property type="entry name" value="RVT_3"/>
    <property type="match status" value="1"/>
</dbReference>
<accession>A0A2P5EQ61</accession>
<dbReference type="Proteomes" id="UP000237000">
    <property type="component" value="Unassembled WGS sequence"/>
</dbReference>
<dbReference type="GO" id="GO:0004523">
    <property type="term" value="F:RNA-DNA hybrid ribonuclease activity"/>
    <property type="evidence" value="ECO:0007669"/>
    <property type="project" value="InterPro"/>
</dbReference>
<dbReference type="CDD" id="cd06222">
    <property type="entry name" value="RNase_H_like"/>
    <property type="match status" value="1"/>
</dbReference>
<feature type="domain" description="RNase H type-1" evidence="1">
    <location>
        <begin position="36"/>
        <end position="113"/>
    </location>
</feature>
<feature type="non-terminal residue" evidence="2">
    <location>
        <position position="1"/>
    </location>
</feature>
<dbReference type="GO" id="GO:0003676">
    <property type="term" value="F:nucleic acid binding"/>
    <property type="evidence" value="ECO:0007669"/>
    <property type="project" value="InterPro"/>
</dbReference>
<evidence type="ECO:0000313" key="3">
    <source>
        <dbReference type="Proteomes" id="UP000237000"/>
    </source>
</evidence>
<protein>
    <submittedName>
        <fullName evidence="2">Ribonuclease H-like domain containing protein</fullName>
    </submittedName>
</protein>